<evidence type="ECO:0000313" key="2">
    <source>
        <dbReference type="EMBL" id="KKN16701.1"/>
    </source>
</evidence>
<name>A0A0F9QU76_9ZZZZ</name>
<accession>A0A0F9QU76</accession>
<dbReference type="Pfam" id="PF03417">
    <property type="entry name" value="AAT"/>
    <property type="match status" value="1"/>
</dbReference>
<gene>
    <name evidence="2" type="ORF">LCGC14_0973220</name>
</gene>
<reference evidence="2" key="1">
    <citation type="journal article" date="2015" name="Nature">
        <title>Complex archaea that bridge the gap between prokaryotes and eukaryotes.</title>
        <authorList>
            <person name="Spang A."/>
            <person name="Saw J.H."/>
            <person name="Jorgensen S.L."/>
            <person name="Zaremba-Niedzwiedzka K."/>
            <person name="Martijn J."/>
            <person name="Lind A.E."/>
            <person name="van Eijk R."/>
            <person name="Schleper C."/>
            <person name="Guy L."/>
            <person name="Ettema T.J."/>
        </authorList>
    </citation>
    <scope>NUCLEOTIDE SEQUENCE</scope>
</reference>
<dbReference type="Gene3D" id="3.60.60.10">
    <property type="entry name" value="Penicillin V Acylase, Chain A"/>
    <property type="match status" value="1"/>
</dbReference>
<comment type="caution">
    <text evidence="2">The sequence shown here is derived from an EMBL/GenBank/DDBJ whole genome shotgun (WGS) entry which is preliminary data.</text>
</comment>
<dbReference type="InterPro" id="IPR005079">
    <property type="entry name" value="Peptidase_C45_hydrolase"/>
</dbReference>
<proteinExistence type="predicted"/>
<dbReference type="EMBL" id="LAZR01003588">
    <property type="protein sequence ID" value="KKN16701.1"/>
    <property type="molecule type" value="Genomic_DNA"/>
</dbReference>
<organism evidence="2">
    <name type="scientific">marine sediment metagenome</name>
    <dbReference type="NCBI Taxonomy" id="412755"/>
    <lineage>
        <taxon>unclassified sequences</taxon>
        <taxon>metagenomes</taxon>
        <taxon>ecological metagenomes</taxon>
    </lineage>
</organism>
<dbReference type="AlphaFoldDB" id="A0A0F9QU76"/>
<sequence length="414" mass="46201">MKTRNIFLKHLFVFISVFLLLGQLTIVPCTVAVVSGKATRDGRPLMWKNRDTTTLDNKMIYLKGEKYDFIGLIDARDKKAVNVWAGINTEGFAIMNSVSSDLSEGPNGEMKNGRFMKRALSECANVLDFENLLNRTNGNRRVAANFGVIDAEGNACFFETGNSTFQKFDSKDPKVAPHGYIIRTNYAFTSPLKNSGGGYIRFERASRLFQAASAEERLDYKFILQEAARDLVNEKLNSFPLANPKVYDSSSPVCINTNDTINRNSTASVALFHGVSDPKKAHLATMWILLGQPVCSVAVPLWANAASVPELLSGDKTAPLNDFSRALASYLYQDQKGHMYQYLSISTLIHYGGEGVLSRLSKIENKVFAETEVKLKEWEKKKPAKQDVVDFEEKIAAWIYKSLKSSFPDVKIPD</sequence>
<evidence type="ECO:0000259" key="1">
    <source>
        <dbReference type="Pfam" id="PF03417"/>
    </source>
</evidence>
<feature type="domain" description="Peptidase C45 hydrolase" evidence="1">
    <location>
        <begin position="41"/>
        <end position="203"/>
    </location>
</feature>
<protein>
    <recommendedName>
        <fullName evidence="1">Peptidase C45 hydrolase domain-containing protein</fullName>
    </recommendedName>
</protein>